<name>A0A064CL37_9MYCO</name>
<dbReference type="EMBL" id="JALN02000001">
    <property type="protein sequence ID" value="KDF00362.1"/>
    <property type="molecule type" value="Genomic_DNA"/>
</dbReference>
<dbReference type="Proteomes" id="UP000022835">
    <property type="component" value="Unassembled WGS sequence"/>
</dbReference>
<protein>
    <recommendedName>
        <fullName evidence="3">DUF1214 domain-containing protein</fullName>
    </recommendedName>
</protein>
<keyword evidence="2" id="KW-1185">Reference proteome</keyword>
<evidence type="ECO:0008006" key="3">
    <source>
        <dbReference type="Google" id="ProtNLM"/>
    </source>
</evidence>
<dbReference type="RefSeq" id="WP_036342989.1">
    <property type="nucleotide sequence ID" value="NZ_JALN02000001.1"/>
</dbReference>
<evidence type="ECO:0000313" key="1">
    <source>
        <dbReference type="EMBL" id="KDF00362.1"/>
    </source>
</evidence>
<sequence>MSADDPVATPSQHEQELAALELTEHPTVKEAYRTVAENWLSRAKASDAMQERFEAAFAEVMFSAAVWSSNQDKLRPKVSCITRLAHPVGDRQIPGSRWGIDNPDTVYRVIPISGDERYEIRGRVGDHRMTENYFTLWDANMGTVAVLNGKTMDVDSDGSYTITVDSEPANGRRNHVQTTSEAHEFYIRDVLLDWASDDPNHITVERLGGAPGTPARTLDEQAEATAAMMTYFANFTGKLSHGIYKMPANHFNLAWSADKVGAMKNQVYVMGRFDLGPDEAFVVNVNDGGAEYFTVPLSNVWGTTLNIVDATGSLNKAQSVPDADGSYTYVISPVDPGVANWIDSDGLREGVLTLRMAEFAEGGPTSDLGATGRVVPLDRLDDEVPGLARVTAEQRAEQLASRRRAYLRRLPEGTPNERAN</sequence>
<proteinExistence type="predicted"/>
<dbReference type="AlphaFoldDB" id="A0A064CL37"/>
<reference evidence="1" key="1">
    <citation type="submission" date="2014-05" db="EMBL/GenBank/DDBJ databases">
        <title>Genome sequence of Mycobacterium aromaticivorans strain JS19b1T (= DSM 45407T).</title>
        <authorList>
            <person name="Kwak Y."/>
            <person name="Park G.-S."/>
            <person name="Li Q.X."/>
            <person name="Lee S.-E."/>
            <person name="Shin J.-H."/>
        </authorList>
    </citation>
    <scope>NUCLEOTIDE SEQUENCE [LARGE SCALE GENOMIC DNA]</scope>
    <source>
        <strain evidence="1">JS19b1</strain>
    </source>
</reference>
<accession>A0A064CL37</accession>
<dbReference type="OrthoDB" id="3770894at2"/>
<dbReference type="STRING" id="1440774.Y900_015785"/>
<comment type="caution">
    <text evidence="1">The sequence shown here is derived from an EMBL/GenBank/DDBJ whole genome shotgun (WGS) entry which is preliminary data.</text>
</comment>
<dbReference type="eggNOG" id="COG5361">
    <property type="taxonomic scope" value="Bacteria"/>
</dbReference>
<organism evidence="1 2">
    <name type="scientific">Mycolicibacterium aromaticivorans JS19b1 = JCM 16368</name>
    <dbReference type="NCBI Taxonomy" id="1440774"/>
    <lineage>
        <taxon>Bacteria</taxon>
        <taxon>Bacillati</taxon>
        <taxon>Actinomycetota</taxon>
        <taxon>Actinomycetes</taxon>
        <taxon>Mycobacteriales</taxon>
        <taxon>Mycobacteriaceae</taxon>
        <taxon>Mycolicibacterium</taxon>
    </lineage>
</organism>
<gene>
    <name evidence="1" type="ORF">Y900_015785</name>
</gene>
<evidence type="ECO:0000313" key="2">
    <source>
        <dbReference type="Proteomes" id="UP000022835"/>
    </source>
</evidence>